<evidence type="ECO:0000313" key="3">
    <source>
        <dbReference type="EMBL" id="SDY05679.1"/>
    </source>
</evidence>
<keyword evidence="4" id="KW-1185">Reference proteome</keyword>
<dbReference type="PROSITE" id="PS51500">
    <property type="entry name" value="SIN"/>
    <property type="match status" value="1"/>
</dbReference>
<dbReference type="Pfam" id="PF08671">
    <property type="entry name" value="SinI"/>
    <property type="match status" value="1"/>
</dbReference>
<dbReference type="OrthoDB" id="2721940at2"/>
<dbReference type="AlphaFoldDB" id="A0A1H3GTK9"/>
<name>A0A1H3GTK9_9BACI</name>
<dbReference type="EMBL" id="FNPI01000001">
    <property type="protein sequence ID" value="SDY05679.1"/>
    <property type="molecule type" value="Genomic_DNA"/>
</dbReference>
<evidence type="ECO:0000313" key="4">
    <source>
        <dbReference type="Proteomes" id="UP000198935"/>
    </source>
</evidence>
<proteinExistence type="predicted"/>
<dbReference type="SUPFAM" id="SSF47406">
    <property type="entry name" value="SinR repressor dimerisation domain-like"/>
    <property type="match status" value="1"/>
</dbReference>
<dbReference type="Proteomes" id="UP000198935">
    <property type="component" value="Unassembled WGS sequence"/>
</dbReference>
<sequence>MGVNKKVVYDEEWMELIKEARDLGIDYHDVRVFLQQTENKDGKSVLKNEDITVPGRTRRGSHEQRSVHEKYVSSGETTQRRDSQALFPGFFENPL</sequence>
<feature type="compositionally biased region" description="Basic and acidic residues" evidence="1">
    <location>
        <begin position="60"/>
        <end position="71"/>
    </location>
</feature>
<protein>
    <submittedName>
        <fullName evidence="3">Anti-repressor SinI</fullName>
    </submittedName>
</protein>
<reference evidence="4" key="1">
    <citation type="submission" date="2016-10" db="EMBL/GenBank/DDBJ databases">
        <authorList>
            <person name="Varghese N."/>
            <person name="Submissions S."/>
        </authorList>
    </citation>
    <scope>NUCLEOTIDE SEQUENCE [LARGE SCALE GENOMIC DNA]</scope>
    <source>
        <strain evidence="4">SP</strain>
    </source>
</reference>
<dbReference type="InterPro" id="IPR010981">
    <property type="entry name" value="SinR/SinI_dimer_dom"/>
</dbReference>
<feature type="region of interest" description="Disordered" evidence="1">
    <location>
        <begin position="52"/>
        <end position="95"/>
    </location>
</feature>
<organism evidence="3 4">
    <name type="scientific">Evansella caseinilytica</name>
    <dbReference type="NCBI Taxonomy" id="1503961"/>
    <lineage>
        <taxon>Bacteria</taxon>
        <taxon>Bacillati</taxon>
        <taxon>Bacillota</taxon>
        <taxon>Bacilli</taxon>
        <taxon>Bacillales</taxon>
        <taxon>Bacillaceae</taxon>
        <taxon>Evansella</taxon>
    </lineage>
</organism>
<gene>
    <name evidence="3" type="ORF">SAMN05421736_101254</name>
</gene>
<dbReference type="GO" id="GO:0006355">
    <property type="term" value="P:regulation of DNA-templated transcription"/>
    <property type="evidence" value="ECO:0007669"/>
    <property type="project" value="InterPro"/>
</dbReference>
<evidence type="ECO:0000259" key="2">
    <source>
        <dbReference type="PROSITE" id="PS51500"/>
    </source>
</evidence>
<accession>A0A1H3GTK9</accession>
<evidence type="ECO:0000256" key="1">
    <source>
        <dbReference type="SAM" id="MobiDB-lite"/>
    </source>
</evidence>
<dbReference type="InterPro" id="IPR036281">
    <property type="entry name" value="SinR/SinI_dimer_dom_sf"/>
</dbReference>
<feature type="domain" description="Sin" evidence="2">
    <location>
        <begin position="1"/>
        <end position="38"/>
    </location>
</feature>
<dbReference type="GO" id="GO:0046983">
    <property type="term" value="F:protein dimerization activity"/>
    <property type="evidence" value="ECO:0007669"/>
    <property type="project" value="InterPro"/>
</dbReference>